<evidence type="ECO:0000313" key="2">
    <source>
        <dbReference type="EMBL" id="ESL04990.1"/>
    </source>
</evidence>
<accession>A0A061ISU8</accession>
<feature type="compositionally biased region" description="Basic residues" evidence="1">
    <location>
        <begin position="134"/>
        <end position="146"/>
    </location>
</feature>
<dbReference type="VEuPathDB" id="TriTrypDB:TRSC58_07427"/>
<feature type="compositionally biased region" description="Basic and acidic residues" evidence="1">
    <location>
        <begin position="115"/>
        <end position="133"/>
    </location>
</feature>
<name>A0A061ISU8_TRYRA</name>
<dbReference type="AlphaFoldDB" id="A0A061ISU8"/>
<dbReference type="Proteomes" id="UP000031737">
    <property type="component" value="Unassembled WGS sequence"/>
</dbReference>
<evidence type="ECO:0000256" key="1">
    <source>
        <dbReference type="SAM" id="MobiDB-lite"/>
    </source>
</evidence>
<gene>
    <name evidence="2" type="ORF">TRSC58_07427</name>
</gene>
<sequence length="226" mass="25459">MSPFLCDKRDALLKERTSSWRRRLSFRSILGKRHICSDEIVCEKSLRMTCGCILNTRTHAPSKLPQNTSACEGERQDASCASRLSLADADAYPPAGRVPSETGSMNKAKGKPRKKEQELRKKTKRQRESDKQLRQKNRRTSARHTASHITHTGTPTPCIFASSFFFCSHSFLPVMCPTTPASYRALTVPLSAEPRPEKRNPQRMPLAFRKEAHLCVGHRPRAAGDK</sequence>
<evidence type="ECO:0000313" key="3">
    <source>
        <dbReference type="Proteomes" id="UP000031737"/>
    </source>
</evidence>
<feature type="region of interest" description="Disordered" evidence="1">
    <location>
        <begin position="91"/>
        <end position="153"/>
    </location>
</feature>
<keyword evidence="3" id="KW-1185">Reference proteome</keyword>
<proteinExistence type="predicted"/>
<protein>
    <submittedName>
        <fullName evidence="2">Uncharacterized protein</fullName>
    </submittedName>
</protein>
<dbReference type="EMBL" id="AUPL01007666">
    <property type="protein sequence ID" value="ESL04990.1"/>
    <property type="molecule type" value="Genomic_DNA"/>
</dbReference>
<reference evidence="2 3" key="1">
    <citation type="submission" date="2013-07" db="EMBL/GenBank/DDBJ databases">
        <authorList>
            <person name="Stoco P.H."/>
            <person name="Wagner G."/>
            <person name="Gerber A."/>
            <person name="Zaha A."/>
            <person name="Thompson C."/>
            <person name="Bartholomeu D.C."/>
            <person name="Luckemeyer D.D."/>
            <person name="Bahia D."/>
            <person name="Loreto E."/>
            <person name="Prestes E.B."/>
            <person name="Lima F.M."/>
            <person name="Rodrigues-Luiz G."/>
            <person name="Vallejo G.A."/>
            <person name="Filho J.F."/>
            <person name="Monteiro K.M."/>
            <person name="Tyler K.M."/>
            <person name="de Almeida L.G."/>
            <person name="Ortiz M.F."/>
            <person name="Siervo M.A."/>
            <person name="de Moraes M.H."/>
            <person name="Cunha O.L."/>
            <person name="Mendonca-Neto R."/>
            <person name="Silva R."/>
            <person name="Teixeira S.M."/>
            <person name="Murta S.M."/>
            <person name="Sincero T.C."/>
            <person name="Mendes T.A."/>
            <person name="Urmenyi T.P."/>
            <person name="Silva V.G."/>
            <person name="da Rocha W.D."/>
            <person name="Andersson B."/>
            <person name="Romanha A.J."/>
            <person name="Steindel M."/>
            <person name="de Vasconcelos A.T."/>
            <person name="Grisard E.C."/>
        </authorList>
    </citation>
    <scope>NUCLEOTIDE SEQUENCE [LARGE SCALE GENOMIC DNA]</scope>
    <source>
        <strain evidence="2 3">SC58</strain>
    </source>
</reference>
<comment type="caution">
    <text evidence="2">The sequence shown here is derived from an EMBL/GenBank/DDBJ whole genome shotgun (WGS) entry which is preliminary data.</text>
</comment>
<organism evidence="2 3">
    <name type="scientific">Trypanosoma rangeli SC58</name>
    <dbReference type="NCBI Taxonomy" id="429131"/>
    <lineage>
        <taxon>Eukaryota</taxon>
        <taxon>Discoba</taxon>
        <taxon>Euglenozoa</taxon>
        <taxon>Kinetoplastea</taxon>
        <taxon>Metakinetoplastina</taxon>
        <taxon>Trypanosomatida</taxon>
        <taxon>Trypanosomatidae</taxon>
        <taxon>Trypanosoma</taxon>
        <taxon>Herpetosoma</taxon>
    </lineage>
</organism>